<reference evidence="2" key="1">
    <citation type="submission" date="2018-05" db="EMBL/GenBank/DDBJ databases">
        <authorList>
            <person name="Lanie J.A."/>
            <person name="Ng W.-L."/>
            <person name="Kazmierczak K.M."/>
            <person name="Andrzejewski T.M."/>
            <person name="Davidsen T.M."/>
            <person name="Wayne K.J."/>
            <person name="Tettelin H."/>
            <person name="Glass J.I."/>
            <person name="Rusch D."/>
            <person name="Podicherti R."/>
            <person name="Tsui H.-C.T."/>
            <person name="Winkler M.E."/>
        </authorList>
    </citation>
    <scope>NUCLEOTIDE SEQUENCE</scope>
</reference>
<dbReference type="AlphaFoldDB" id="A0A381N9Z8"/>
<feature type="region of interest" description="Disordered" evidence="1">
    <location>
        <begin position="1"/>
        <end position="24"/>
    </location>
</feature>
<sequence>LTGTVQCRPNTKSVNLNEDLHSNN</sequence>
<gene>
    <name evidence="2" type="ORF">METZ01_LOCUS3237</name>
</gene>
<evidence type="ECO:0000313" key="2">
    <source>
        <dbReference type="EMBL" id="SUZ50383.1"/>
    </source>
</evidence>
<dbReference type="EMBL" id="UINC01000167">
    <property type="protein sequence ID" value="SUZ50383.1"/>
    <property type="molecule type" value="Genomic_DNA"/>
</dbReference>
<protein>
    <submittedName>
        <fullName evidence="2">Uncharacterized protein</fullName>
    </submittedName>
</protein>
<feature type="non-terminal residue" evidence="2">
    <location>
        <position position="1"/>
    </location>
</feature>
<proteinExistence type="predicted"/>
<organism evidence="2">
    <name type="scientific">marine metagenome</name>
    <dbReference type="NCBI Taxonomy" id="408172"/>
    <lineage>
        <taxon>unclassified sequences</taxon>
        <taxon>metagenomes</taxon>
        <taxon>ecological metagenomes</taxon>
    </lineage>
</organism>
<accession>A0A381N9Z8</accession>
<feature type="compositionally biased region" description="Polar residues" evidence="1">
    <location>
        <begin position="1"/>
        <end position="17"/>
    </location>
</feature>
<evidence type="ECO:0000256" key="1">
    <source>
        <dbReference type="SAM" id="MobiDB-lite"/>
    </source>
</evidence>
<name>A0A381N9Z8_9ZZZZ</name>